<dbReference type="AlphaFoldDB" id="A0A380PPF5"/>
<dbReference type="RefSeq" id="WP_004712066.1">
    <property type="nucleotide sequence ID" value="NZ_CABHYA010000121.1"/>
</dbReference>
<gene>
    <name evidence="1" type="ORF">NCTC11470_00463</name>
</gene>
<evidence type="ECO:0000313" key="2">
    <source>
        <dbReference type="Proteomes" id="UP000254835"/>
    </source>
</evidence>
<dbReference type="GeneID" id="71765449"/>
<protein>
    <submittedName>
        <fullName evidence="1">Putative short chain dehydrogenease</fullName>
    </submittedName>
</protein>
<evidence type="ECO:0000313" key="1">
    <source>
        <dbReference type="EMBL" id="SUP75450.1"/>
    </source>
</evidence>
<proteinExistence type="predicted"/>
<organism evidence="1 2">
    <name type="scientific">Yersinia frederiksenii</name>
    <dbReference type="NCBI Taxonomy" id="29484"/>
    <lineage>
        <taxon>Bacteria</taxon>
        <taxon>Pseudomonadati</taxon>
        <taxon>Pseudomonadota</taxon>
        <taxon>Gammaproteobacteria</taxon>
        <taxon>Enterobacterales</taxon>
        <taxon>Yersiniaceae</taxon>
        <taxon>Yersinia</taxon>
    </lineage>
</organism>
<accession>A0A380PPF5</accession>
<dbReference type="EMBL" id="UHJA01000001">
    <property type="protein sequence ID" value="SUP75450.1"/>
    <property type="molecule type" value="Genomic_DNA"/>
</dbReference>
<reference evidence="1 2" key="1">
    <citation type="submission" date="2018-06" db="EMBL/GenBank/DDBJ databases">
        <authorList>
            <consortium name="Pathogen Informatics"/>
            <person name="Doyle S."/>
        </authorList>
    </citation>
    <scope>NUCLEOTIDE SEQUENCE [LARGE SCALE GENOMIC DNA]</scope>
    <source>
        <strain evidence="1 2">NCTC11470</strain>
    </source>
</reference>
<dbReference type="Proteomes" id="UP000254835">
    <property type="component" value="Unassembled WGS sequence"/>
</dbReference>
<sequence>MKVDDDTDTEKRLASRAEHIPAVSQSVFQPLNQVQCDSAAAVAFLVGKNSGWIDGQVLQANGG</sequence>
<name>A0A380PPF5_YERFR</name>